<organism evidence="1 2">
    <name type="scientific">Streptomyces candidus</name>
    <dbReference type="NCBI Taxonomy" id="67283"/>
    <lineage>
        <taxon>Bacteria</taxon>
        <taxon>Bacillati</taxon>
        <taxon>Actinomycetota</taxon>
        <taxon>Actinomycetes</taxon>
        <taxon>Kitasatosporales</taxon>
        <taxon>Streptomycetaceae</taxon>
        <taxon>Streptomyces</taxon>
    </lineage>
</organism>
<dbReference type="RefSeq" id="WP_185034282.1">
    <property type="nucleotide sequence ID" value="NZ_BNBN01000011.1"/>
</dbReference>
<dbReference type="EMBL" id="JACHEM010000013">
    <property type="protein sequence ID" value="MBB6438268.1"/>
    <property type="molecule type" value="Genomic_DNA"/>
</dbReference>
<name>A0A7X0LR50_9ACTN</name>
<dbReference type="AlphaFoldDB" id="A0A7X0LR50"/>
<reference evidence="1 2" key="1">
    <citation type="submission" date="2020-08" db="EMBL/GenBank/DDBJ databases">
        <title>Genomic Encyclopedia of Type Strains, Phase IV (KMG-IV): sequencing the most valuable type-strain genomes for metagenomic binning, comparative biology and taxonomic classification.</title>
        <authorList>
            <person name="Goeker M."/>
        </authorList>
    </citation>
    <scope>NUCLEOTIDE SEQUENCE [LARGE SCALE GENOMIC DNA]</scope>
    <source>
        <strain evidence="1 2">DSM 40141</strain>
    </source>
</reference>
<keyword evidence="2" id="KW-1185">Reference proteome</keyword>
<accession>A0A7X0LR50</accession>
<evidence type="ECO:0000313" key="2">
    <source>
        <dbReference type="Proteomes" id="UP000540423"/>
    </source>
</evidence>
<dbReference type="Proteomes" id="UP000540423">
    <property type="component" value="Unassembled WGS sequence"/>
</dbReference>
<comment type="caution">
    <text evidence="1">The sequence shown here is derived from an EMBL/GenBank/DDBJ whole genome shotgun (WGS) entry which is preliminary data.</text>
</comment>
<proteinExistence type="predicted"/>
<protein>
    <submittedName>
        <fullName evidence="1">Uncharacterized protein</fullName>
    </submittedName>
</protein>
<gene>
    <name evidence="1" type="ORF">HNQ79_004775</name>
</gene>
<sequence>MNARGGETFEAARALAGIETLLAGEVPVSGPPEYDRQAHTGETLSVRGEGYAIAELWSGEDLQGVYEKEWEEAQERAYGHGDELVRQLDARWGAHRDVGNRVAVWWSEGDPNLPPLYEQLRNMDALGTLHVWGPVRPPGGHADRWVALSVNQIDGDCPFFLIAVVTDRPVEELED</sequence>
<evidence type="ECO:0000313" key="1">
    <source>
        <dbReference type="EMBL" id="MBB6438268.1"/>
    </source>
</evidence>